<reference evidence="3" key="1">
    <citation type="submission" date="2016-10" db="EMBL/GenBank/DDBJ databases">
        <authorList>
            <person name="Varghese N."/>
            <person name="Submissions S."/>
        </authorList>
    </citation>
    <scope>NUCLEOTIDE SEQUENCE [LARGE SCALE GENOMIC DNA]</scope>
    <source>
        <strain evidence="3">CGMCC 1.11101</strain>
    </source>
</reference>
<feature type="region of interest" description="Disordered" evidence="1">
    <location>
        <begin position="1"/>
        <end position="22"/>
    </location>
</feature>
<accession>A0A1I4ZK55</accession>
<organism evidence="2 3">
    <name type="scientific">Mycetocola miduiensis</name>
    <dbReference type="NCBI Taxonomy" id="995034"/>
    <lineage>
        <taxon>Bacteria</taxon>
        <taxon>Bacillati</taxon>
        <taxon>Actinomycetota</taxon>
        <taxon>Actinomycetes</taxon>
        <taxon>Micrococcales</taxon>
        <taxon>Microbacteriaceae</taxon>
        <taxon>Mycetocola</taxon>
    </lineage>
</organism>
<protein>
    <submittedName>
        <fullName evidence="2">Uncharacterized protein</fullName>
    </submittedName>
</protein>
<gene>
    <name evidence="2" type="ORF">SAMN05216219_0869</name>
</gene>
<dbReference type="OrthoDB" id="5125852at2"/>
<dbReference type="EMBL" id="FOVM01000002">
    <property type="protein sequence ID" value="SFN50547.1"/>
    <property type="molecule type" value="Genomic_DNA"/>
</dbReference>
<evidence type="ECO:0000313" key="2">
    <source>
        <dbReference type="EMBL" id="SFN50547.1"/>
    </source>
</evidence>
<dbReference type="AlphaFoldDB" id="A0A1I4ZK55"/>
<evidence type="ECO:0000313" key="3">
    <source>
        <dbReference type="Proteomes" id="UP000198867"/>
    </source>
</evidence>
<proteinExistence type="predicted"/>
<name>A0A1I4ZK55_9MICO</name>
<sequence>MFGRRRHRAPVAVAPVAPTPTPGIQLSEEELVEKLRARLDAHMGAHGDWTLVRRTDADTDAFFHEMAAFSLARELTAAIVGTRATVTADAADTATAAAAAATADLVQTITVTTVPSALKSGAGDVDPSVFDAPEDAVAPSRALTPVEHVMFELNTVAVWADPQHHDPSHVNHEIVTPTVSRAKKRWNGTRVS</sequence>
<keyword evidence="3" id="KW-1185">Reference proteome</keyword>
<dbReference type="RefSeq" id="WP_143094990.1">
    <property type="nucleotide sequence ID" value="NZ_FOVM01000002.1"/>
</dbReference>
<dbReference type="Proteomes" id="UP000198867">
    <property type="component" value="Unassembled WGS sequence"/>
</dbReference>
<evidence type="ECO:0000256" key="1">
    <source>
        <dbReference type="SAM" id="MobiDB-lite"/>
    </source>
</evidence>